<comment type="subcellular location">
    <subcellularLocation>
        <location evidence="2">Nucleus</location>
    </subcellularLocation>
</comment>
<feature type="compositionally biased region" description="Low complexity" evidence="12">
    <location>
        <begin position="711"/>
        <end position="727"/>
    </location>
</feature>
<evidence type="ECO:0000256" key="1">
    <source>
        <dbReference type="ARBA" id="ARBA00000885"/>
    </source>
</evidence>
<keyword evidence="8" id="KW-0509">mRNA transport</keyword>
<evidence type="ECO:0000256" key="10">
    <source>
        <dbReference type="ARBA" id="ARBA00034494"/>
    </source>
</evidence>
<dbReference type="Proteomes" id="UP000054097">
    <property type="component" value="Unassembled WGS sequence"/>
</dbReference>
<keyword evidence="9" id="KW-0539">Nucleus</keyword>
<comment type="similarity">
    <text evidence="10">Belongs to the UPL family. TOM1/PTR1 subfamily.</text>
</comment>
<dbReference type="InterPro" id="IPR010309">
    <property type="entry name" value="E3_Ub_ligase_DUF908"/>
</dbReference>
<reference evidence="16" key="2">
    <citation type="submission" date="2015-01" db="EMBL/GenBank/DDBJ databases">
        <title>Evolutionary Origins and Diversification of the Mycorrhizal Mutualists.</title>
        <authorList>
            <consortium name="DOE Joint Genome Institute"/>
            <consortium name="Mycorrhizal Genomics Consortium"/>
            <person name="Kohler A."/>
            <person name="Kuo A."/>
            <person name="Nagy L.G."/>
            <person name="Floudas D."/>
            <person name="Copeland A."/>
            <person name="Barry K.W."/>
            <person name="Cichocki N."/>
            <person name="Veneault-Fourrey C."/>
            <person name="LaButti K."/>
            <person name="Lindquist E.A."/>
            <person name="Lipzen A."/>
            <person name="Lundell T."/>
            <person name="Morin E."/>
            <person name="Murat C."/>
            <person name="Riley R."/>
            <person name="Ohm R."/>
            <person name="Sun H."/>
            <person name="Tunlid A."/>
            <person name="Henrissat B."/>
            <person name="Grigoriev I.V."/>
            <person name="Hibbett D.S."/>
            <person name="Martin F."/>
        </authorList>
    </citation>
    <scope>NUCLEOTIDE SEQUENCE [LARGE SCALE GENOMIC DNA]</scope>
    <source>
        <strain evidence="16">MAFF 305830</strain>
    </source>
</reference>
<dbReference type="PANTHER" id="PTHR11254">
    <property type="entry name" value="HECT DOMAIN UBIQUITIN-PROTEIN LIGASE"/>
    <property type="match status" value="1"/>
</dbReference>
<feature type="compositionally biased region" description="Low complexity" evidence="12">
    <location>
        <begin position="2482"/>
        <end position="2493"/>
    </location>
</feature>
<evidence type="ECO:0000256" key="8">
    <source>
        <dbReference type="ARBA" id="ARBA00022816"/>
    </source>
</evidence>
<dbReference type="CDD" id="cd00078">
    <property type="entry name" value="HECTc"/>
    <property type="match status" value="1"/>
</dbReference>
<feature type="region of interest" description="Disordered" evidence="12">
    <location>
        <begin position="702"/>
        <end position="727"/>
    </location>
</feature>
<dbReference type="UniPathway" id="UPA00143"/>
<keyword evidence="7 11" id="KW-0833">Ubl conjugation pathway</keyword>
<dbReference type="InterPro" id="IPR015940">
    <property type="entry name" value="UBA"/>
</dbReference>
<name>A0A0C2XNY0_SERVB</name>
<dbReference type="Pfam" id="PF00632">
    <property type="entry name" value="HECT"/>
    <property type="match status" value="1"/>
</dbReference>
<feature type="compositionally biased region" description="Acidic residues" evidence="12">
    <location>
        <begin position="2046"/>
        <end position="2060"/>
    </location>
</feature>
<feature type="compositionally biased region" description="Acidic residues" evidence="12">
    <location>
        <begin position="2084"/>
        <end position="2113"/>
    </location>
</feature>
<feature type="compositionally biased region" description="Acidic residues" evidence="12">
    <location>
        <begin position="2193"/>
        <end position="2210"/>
    </location>
</feature>
<evidence type="ECO:0000256" key="12">
    <source>
        <dbReference type="SAM" id="MobiDB-lite"/>
    </source>
</evidence>
<dbReference type="SMART" id="SM00119">
    <property type="entry name" value="HECTc"/>
    <property type="match status" value="1"/>
</dbReference>
<dbReference type="InterPro" id="IPR050409">
    <property type="entry name" value="E3_ubiq-protein_ligase"/>
</dbReference>
<dbReference type="PROSITE" id="PS50237">
    <property type="entry name" value="HECT"/>
    <property type="match status" value="1"/>
</dbReference>
<dbReference type="Gene3D" id="3.30.2410.10">
    <property type="entry name" value="Hect, E3 ligase catalytic domain"/>
    <property type="match status" value="1"/>
</dbReference>
<dbReference type="STRING" id="933852.A0A0C2XNY0"/>
<dbReference type="FunFam" id="3.30.2160.10:FF:000001">
    <property type="entry name" value="E3 ubiquitin-protein ligase NEDD4-like"/>
    <property type="match status" value="1"/>
</dbReference>
<dbReference type="GO" id="GO:0006511">
    <property type="term" value="P:ubiquitin-dependent protein catabolic process"/>
    <property type="evidence" value="ECO:0007669"/>
    <property type="project" value="TreeGrafter"/>
</dbReference>
<feature type="domain" description="UBA" evidence="13">
    <location>
        <begin position="1279"/>
        <end position="1319"/>
    </location>
</feature>
<evidence type="ECO:0000256" key="4">
    <source>
        <dbReference type="ARBA" id="ARBA00012485"/>
    </source>
</evidence>
<feature type="active site" description="Glycyl thioester intermediate" evidence="11">
    <location>
        <position position="3548"/>
    </location>
</feature>
<dbReference type="SUPFAM" id="SSF56204">
    <property type="entry name" value="Hect, E3 ligase catalytic domain"/>
    <property type="match status" value="1"/>
</dbReference>
<dbReference type="InterPro" id="IPR010314">
    <property type="entry name" value="E3_Ub_ligase_DUF913"/>
</dbReference>
<dbReference type="EMBL" id="KN824284">
    <property type="protein sequence ID" value="KIM30667.1"/>
    <property type="molecule type" value="Genomic_DNA"/>
</dbReference>
<dbReference type="InterPro" id="IPR009060">
    <property type="entry name" value="UBA-like_sf"/>
</dbReference>
<dbReference type="FunFam" id="3.30.2410.10:FF:000004">
    <property type="entry name" value="E3 ubiquitin-protein ligase HUWE1, variant"/>
    <property type="match status" value="1"/>
</dbReference>
<evidence type="ECO:0000259" key="14">
    <source>
        <dbReference type="PROSITE" id="PS50237"/>
    </source>
</evidence>
<feature type="compositionally biased region" description="Polar residues" evidence="12">
    <location>
        <begin position="2886"/>
        <end position="2897"/>
    </location>
</feature>
<evidence type="ECO:0000259" key="13">
    <source>
        <dbReference type="PROSITE" id="PS50030"/>
    </source>
</evidence>
<feature type="region of interest" description="Disordered" evidence="12">
    <location>
        <begin position="2084"/>
        <end position="2210"/>
    </location>
</feature>
<organism evidence="15 16">
    <name type="scientific">Serendipita vermifera MAFF 305830</name>
    <dbReference type="NCBI Taxonomy" id="933852"/>
    <lineage>
        <taxon>Eukaryota</taxon>
        <taxon>Fungi</taxon>
        <taxon>Dikarya</taxon>
        <taxon>Basidiomycota</taxon>
        <taxon>Agaricomycotina</taxon>
        <taxon>Agaricomycetes</taxon>
        <taxon>Sebacinales</taxon>
        <taxon>Serendipitaceae</taxon>
        <taxon>Serendipita</taxon>
    </lineage>
</organism>
<dbReference type="Pfam" id="PF14377">
    <property type="entry name" value="UBM"/>
    <property type="match status" value="3"/>
</dbReference>
<dbReference type="PANTHER" id="PTHR11254:SF67">
    <property type="entry name" value="E3 UBIQUITIN-PROTEIN LIGASE HUWE1"/>
    <property type="match status" value="1"/>
</dbReference>
<dbReference type="OrthoDB" id="8068875at2759"/>
<dbReference type="GO" id="GO:0000209">
    <property type="term" value="P:protein polyubiquitination"/>
    <property type="evidence" value="ECO:0007669"/>
    <property type="project" value="TreeGrafter"/>
</dbReference>
<dbReference type="SUPFAM" id="SSF46934">
    <property type="entry name" value="UBA-like"/>
    <property type="match status" value="1"/>
</dbReference>
<dbReference type="PROSITE" id="PS50030">
    <property type="entry name" value="UBA"/>
    <property type="match status" value="1"/>
</dbReference>
<dbReference type="HOGENOM" id="CLU_000215_0_0_1"/>
<evidence type="ECO:0000256" key="11">
    <source>
        <dbReference type="PROSITE-ProRule" id="PRU00104"/>
    </source>
</evidence>
<evidence type="ECO:0000256" key="9">
    <source>
        <dbReference type="ARBA" id="ARBA00023242"/>
    </source>
</evidence>
<dbReference type="GO" id="GO:0061630">
    <property type="term" value="F:ubiquitin protein ligase activity"/>
    <property type="evidence" value="ECO:0007669"/>
    <property type="project" value="UniProtKB-EC"/>
</dbReference>
<evidence type="ECO:0000256" key="2">
    <source>
        <dbReference type="ARBA" id="ARBA00004123"/>
    </source>
</evidence>
<dbReference type="Gene3D" id="1.10.8.10">
    <property type="entry name" value="DNA helicase RuvA subunit, C-terminal domain"/>
    <property type="match status" value="1"/>
</dbReference>
<feature type="compositionally biased region" description="Acidic residues" evidence="12">
    <location>
        <begin position="2125"/>
        <end position="2162"/>
    </location>
</feature>
<feature type="region of interest" description="Disordered" evidence="12">
    <location>
        <begin position="2464"/>
        <end position="2525"/>
    </location>
</feature>
<feature type="region of interest" description="Disordered" evidence="12">
    <location>
        <begin position="2759"/>
        <end position="2778"/>
    </location>
</feature>
<dbReference type="Pfam" id="PF06012">
    <property type="entry name" value="DUF908"/>
    <property type="match status" value="1"/>
</dbReference>
<reference evidence="15 16" key="1">
    <citation type="submission" date="2014-04" db="EMBL/GenBank/DDBJ databases">
        <authorList>
            <consortium name="DOE Joint Genome Institute"/>
            <person name="Kuo A."/>
            <person name="Zuccaro A."/>
            <person name="Kohler A."/>
            <person name="Nagy L.G."/>
            <person name="Floudas D."/>
            <person name="Copeland A."/>
            <person name="Barry K.W."/>
            <person name="Cichocki N."/>
            <person name="Veneault-Fourrey C."/>
            <person name="LaButti K."/>
            <person name="Lindquist E.A."/>
            <person name="Lipzen A."/>
            <person name="Lundell T."/>
            <person name="Morin E."/>
            <person name="Murat C."/>
            <person name="Sun H."/>
            <person name="Tunlid A."/>
            <person name="Henrissat B."/>
            <person name="Grigoriev I.V."/>
            <person name="Hibbett D.S."/>
            <person name="Martin F."/>
            <person name="Nordberg H.P."/>
            <person name="Cantor M.N."/>
            <person name="Hua S.X."/>
        </authorList>
    </citation>
    <scope>NUCLEOTIDE SEQUENCE [LARGE SCALE GENOMIC DNA]</scope>
    <source>
        <strain evidence="15 16">MAFF 305830</strain>
    </source>
</reference>
<dbReference type="GO" id="GO:0051028">
    <property type="term" value="P:mRNA transport"/>
    <property type="evidence" value="ECO:0007669"/>
    <property type="project" value="UniProtKB-KW"/>
</dbReference>
<sequence length="3581" mass="395897">MKIQAKSSRRTIPPHPDVVRLVQDLQVIPKNELAAFIRNISYWKCPRSELHVWFGVLDRFDEIMESLISQYDAANLQLTPFSEQDKELLFQILRFERMLLDNSTNRKLFNSYDRLSVLVMSPDVDIAIEALSLILRPAHQYTLQISLNIVLRVSHTHLEYLARSWHVLREYSTTYSKLVSPHEDITLPPEASDVNFQWYSPKTANSSTDQGPHHIHLKALASDQRDVMVILQDAIEGRPISVHDRFDLMCRIRVAKSLAKDQLAYRSKLVTLRLLAIAVYCHTHTETTSQSARLLAEPDIVSSTAPLLAIDRGISEAVQAAAVHALDGICHHRFRATEVLSAVNASVAHGLLMSLFRKTVLKLDEPSDEPSAPLFEALQNFLDFLTTHEVSYNMVISAGLIEHLRRIIANRQPSRSIVVARTIPLLENALYGPPQGASVANQRNNNPFTTFMSDNGIQFLLDRIKFEVDSDIAEYKEDSPSTGPPLGYGKVPTPQINVLKHLLRTIQRMLQSTGSAEILRLLPEPDSSFIPSLKNILDHRNLFGSTILAAATLVIATWVHNEPSSLTIIQESKLPDSFYDIVEQGIEPMIEVIHGVLNAMGALSLNQAGQTLLQARPKVIPMVFSIFTSELHMSPLQEKSNASLIGGDADELVRHHPWLKASMFKGIIDVLEKIEALARETTPKEGVEGHFNLIPVQSSQRDVPTNITGASTTENSQELSNEENSQNTEKAAVTFDLQEMPVYQYINNFSKFLVGFFNHAQHCREIVAETKLLEQLDTILTLPCWPVEFPLARNLEAILLVNRRLADASPALVLKHRVQCVKKLMDANEEFRQSEGSNNKLVQYVGAKEDNLEAGRTLFLSMRTLLLHLILLNDVYSQSSSHSIHQPFRREPVNMLGALVETPDFIPLIGQLFRASAWEILHLRQAVPEPAAPVVGSPMVVETPEVQPAATVSTSTLHLPNLPGASLPVTALPTPSLPGVATPGGPSNPNGEHPFADFIPRKRLLAPQEAKGKVTTPEERNHMNIKSVLHAFSNVLQSLFTGIAKALPMPRRLAVSEAPQFKKDSAHVASVLAEVLVENLEAYHAAEDPVVIMGYCALAISSTSCIGPESRHGQNMQTGLFLEFEETGGVKAVIDVCTFCADLIDKVSAMSDEERKKNDKEMMGVAHYFLRHPLIWFYHLACGKPLMESPQTLDIVRFKTHEGFDPAETIVRLRLELLPIFRRFWEAKWLPETSESVRKAIIFGLLAILKGEYEDSARVPSSHLSVPGIPAIMRRIPQPLSPALVQQLTDMGFPESAARNALTRARGDPMVATEYLLANAHLFDSEDQVTEEAEEINVVTNDTQPSGEPAEAPPIPGQEPSSTAGNNAEPVQEAPAASTAEQEATPTPARDYAKELADAREELKKTIVPNALRLADANPTFVDDIRDVFMGPTMNVNAKFLISDIKKFSDGVGDIPEIPLQVRCRILALAYLKSGTKGLGLSKEDANELLQSLLALLLSGPVPGTATEPNIPKWLSSHMLLSDRILCSSEDIAPVTLPKEGEPLPKSELLVGPSFTDSRSVLFDFCMRLARIPDLQKDDLLSLFGVLSFLTKDYGLATKFIKNDGLSLVLKYFKNHRQQEDVAAVSMGIFRHLMEDPVTVENLMRQDVKRWSITPRHRPGEGISNYLRALQHAALRDPQMFIKVTTEMCELVEPTPGIGGGFRIRPKETLNQPDDENPTTTPGNDPSVSPVISSDDGPLEMAGNVIHYLTAEMMQQYKQTVEEPVATPTAGVPNIQSNLASGMNTPTPESRLQQVSLPDVTITSSLPVKEVDYAKLIQNVLCELLLSYEACKTAFLLYPKKKPLGTPSKEAVKIKHPALSFLLQEITTMKGDSAEWSKRKSRTNPFHSMIVALCSDVTLTTDIKAIPAAVVNARKVVLDSMVKSMKDSAAHDPNETTEQRYGRYIALGDLCHMLLTMNPHVATTQRVQEESLFHMAKLMLEKNVVSTLSAMLSEVDLSHPMSSTAASAILAPLETLTKASIKIGRVTERTGGAIPLESEQVADFSTDSEESALTETEEAPDPYSTSALGMYGGTEGAFVDVEEPLDEDEEDDVEMDYGEDEYGSEESNDEDTAEALGIEQGEGVDIPDDDDTDPEDEEEIDGAEDDEGEDDENSEDDDDESDSDHGDEAPGGLEDDPWQELEVPRDESGDILNPDDQDDDDDGDEDDDMDEMNVRLDSLDELAYAIDGGDLGGPQVFMPSPGDGGNMGLGGDHRLLDLEDVIVDHPGQTPSMLPPLDAVLFDPQPDDFARGGQGRSRGVPHIIRTTMLQQMLGGPTAHMLQEMARTQNGDIHLALSGPAAQLLFQEAGLDTSQFRNRMLSRYMPIRSGRGSTTRDGGLSSSMSTVHRWAEEARVNAGPSYDERLAEFTNHVIVMLLPAAREAARIEAEEAAKRIKEAEEKEKAEREAREKAEAEEKARIEAEAALERQREQATEAVASVESTAGNTAETGTETQPAVAPVSAENQEMETSPSTNAEPSTSTQPRVTVMYRGESVDITDADIDPDFLNAVPEDIRDEIIGNFVREQQRQSRPPRAPEGDMDMEFLNALPAEMREEVLRSQMQTIASMAGAVDMDAASVLATLTDELRQTVLLEQDDAILEAMPSSVLAEANALRAQRMTRRVLPTGTNPNPLSGTVAPSKKPTNRETAQLLDKSGLAHLVRLLFYIDDARRVSLQQVLVNLSENGKSRTDLLNLLLGLLSGIKTDLGAIDKSFSQLSLRSAKSSAKGKQREESGTYGAPLDRVPEEHVVVGRTLDTLTLVVQANEAASHFFLTEQEMPPALQRASSKKGKGKEKIGTGSYYPFVQLLTLLERQNMAQQVHSLDSISGLLCTVTKPLVILREPEKSTEPTVDSSSQVNVPASDPAEMPATTTTEPVVTETQEAVPPTAKGDSQPPEAAPVSREDAIRAKPPHFPESSLKLVVNLLTIGECSSRCFQNTQTLIYNLSSLPSVREVIIGELQAKAEEFGKLIQSELDTLLKATHSVKKGEELPSLITTKFSLPTSNQARLLRILKILENIYMATLPGRSSTTPEAPNADEKVAAIYERLHFAPLWKKLSDCLKAVEDRPDATHVATFLLPLIESLMVVCKSNAAASQASASKALLASASPRSPTVERDLSGDIFVSFTDRHRKVLNLMVRNKPSLMNGSFSLLVHNPRVLDFDNKRNYFVHKLRHRTRSERERESYPTIAINVRRKKVFEDSFQSISRLKDRDLKYGKLNIRFSGEEGVDAGGVTREWFRILAREIFNPNYALFAPCGADRLTYQPNPASGINPDHLRYFKFVGRILGKAIYDQRLLDGHFARSVYRQLLGKPVNYRDLEWSDPPYYNGLRWMLDNSVASMDLTFSEQNDQLGVMVLVDLKPNGRNIAVTDDNKDEYIQLIAEYRLTTSIKDQLDAFLEGFYEIVPKEHIAIFDEKELELLISGTPDIEVEDWRSATEYHGYSASDAVIVWWWRALKSFSRADRAKVLSFATGTAKVPLGGFAELQGVDGVQRFSIHKDYGAMDRLPQAHTCFNQIDLPQYSSYEKLRQQLLLAINEGGEGFGFA</sequence>
<feature type="compositionally biased region" description="Polar residues" evidence="12">
    <location>
        <begin position="1774"/>
        <end position="1792"/>
    </location>
</feature>
<feature type="domain" description="HECT" evidence="14">
    <location>
        <begin position="3246"/>
        <end position="3581"/>
    </location>
</feature>
<feature type="region of interest" description="Disordered" evidence="12">
    <location>
        <begin position="2881"/>
        <end position="2939"/>
    </location>
</feature>
<dbReference type="SUPFAM" id="SSF48371">
    <property type="entry name" value="ARM repeat"/>
    <property type="match status" value="1"/>
</dbReference>
<gene>
    <name evidence="15" type="ORF">M408DRAFT_289291</name>
</gene>
<feature type="compositionally biased region" description="Polar residues" evidence="12">
    <location>
        <begin position="2502"/>
        <end position="2524"/>
    </location>
</feature>
<evidence type="ECO:0000313" key="15">
    <source>
        <dbReference type="EMBL" id="KIM30667.1"/>
    </source>
</evidence>
<feature type="region of interest" description="Disordered" evidence="12">
    <location>
        <begin position="2662"/>
        <end position="2682"/>
    </location>
</feature>
<feature type="region of interest" description="Disordered" evidence="12">
    <location>
        <begin position="2032"/>
        <end position="2071"/>
    </location>
</feature>
<dbReference type="InterPro" id="IPR025527">
    <property type="entry name" value="HUWE1/Rev1_UBM"/>
</dbReference>
<evidence type="ECO:0000256" key="7">
    <source>
        <dbReference type="ARBA" id="ARBA00022786"/>
    </source>
</evidence>
<dbReference type="InterPro" id="IPR000569">
    <property type="entry name" value="HECT_dom"/>
</dbReference>
<dbReference type="Pfam" id="PF06025">
    <property type="entry name" value="DUF913"/>
    <property type="match status" value="1"/>
</dbReference>
<evidence type="ECO:0000256" key="6">
    <source>
        <dbReference type="ARBA" id="ARBA00022679"/>
    </source>
</evidence>
<dbReference type="InterPro" id="IPR016024">
    <property type="entry name" value="ARM-type_fold"/>
</dbReference>
<dbReference type="GO" id="GO:0005634">
    <property type="term" value="C:nucleus"/>
    <property type="evidence" value="ECO:0007669"/>
    <property type="project" value="UniProtKB-SubCell"/>
</dbReference>
<feature type="region of interest" description="Disordered" evidence="12">
    <location>
        <begin position="1768"/>
        <end position="1792"/>
    </location>
</feature>
<dbReference type="GO" id="GO:0005737">
    <property type="term" value="C:cytoplasm"/>
    <property type="evidence" value="ECO:0007669"/>
    <property type="project" value="TreeGrafter"/>
</dbReference>
<keyword evidence="16" id="KW-1185">Reference proteome</keyword>
<comment type="pathway">
    <text evidence="3">Protein modification; protein ubiquitination.</text>
</comment>
<accession>A0A0C2XNY0</accession>
<dbReference type="Gene3D" id="3.30.2160.10">
    <property type="entry name" value="Hect, E3 ligase catalytic domain"/>
    <property type="match status" value="1"/>
</dbReference>
<comment type="catalytic activity">
    <reaction evidence="1">
        <text>S-ubiquitinyl-[E2 ubiquitin-conjugating enzyme]-L-cysteine + [acceptor protein]-L-lysine = [E2 ubiquitin-conjugating enzyme]-L-cysteine + N(6)-ubiquitinyl-[acceptor protein]-L-lysine.</text>
        <dbReference type="EC" id="2.3.2.26"/>
    </reaction>
</comment>
<proteinExistence type="inferred from homology"/>
<evidence type="ECO:0000256" key="5">
    <source>
        <dbReference type="ARBA" id="ARBA00022448"/>
    </source>
</evidence>
<feature type="region of interest" description="Disordered" evidence="12">
    <location>
        <begin position="1697"/>
        <end position="1738"/>
    </location>
</feature>
<evidence type="ECO:0000256" key="3">
    <source>
        <dbReference type="ARBA" id="ARBA00004906"/>
    </source>
</evidence>
<dbReference type="FunFam" id="3.90.1750.10:FF:000003">
    <property type="entry name" value="E3 ubiquitin-protein ligase UPL1"/>
    <property type="match status" value="1"/>
</dbReference>
<feature type="region of interest" description="Disordered" evidence="12">
    <location>
        <begin position="1339"/>
        <end position="1388"/>
    </location>
</feature>
<evidence type="ECO:0000313" key="16">
    <source>
        <dbReference type="Proteomes" id="UP000054097"/>
    </source>
</evidence>
<protein>
    <recommendedName>
        <fullName evidence="4">HECT-type E3 ubiquitin transferase</fullName>
        <ecNumber evidence="4">2.3.2.26</ecNumber>
    </recommendedName>
</protein>
<dbReference type="Gene3D" id="3.90.1750.10">
    <property type="entry name" value="Hect, E3 ligase catalytic domains"/>
    <property type="match status" value="1"/>
</dbReference>
<dbReference type="InterPro" id="IPR035983">
    <property type="entry name" value="Hect_E3_ubiquitin_ligase"/>
</dbReference>
<dbReference type="SMART" id="SM00165">
    <property type="entry name" value="UBA"/>
    <property type="match status" value="1"/>
</dbReference>
<dbReference type="Pfam" id="PF22562">
    <property type="entry name" value="UBA_7"/>
    <property type="match status" value="1"/>
</dbReference>
<feature type="compositionally biased region" description="Low complexity" evidence="12">
    <location>
        <begin position="2902"/>
        <end position="2925"/>
    </location>
</feature>
<feature type="compositionally biased region" description="Low complexity" evidence="12">
    <location>
        <begin position="1725"/>
        <end position="1736"/>
    </location>
</feature>
<keyword evidence="6" id="KW-0808">Transferase</keyword>
<dbReference type="EC" id="2.3.2.26" evidence="4"/>
<keyword evidence="5" id="KW-0813">Transport</keyword>